<evidence type="ECO:0000256" key="3">
    <source>
        <dbReference type="ARBA" id="ARBA00022692"/>
    </source>
</evidence>
<reference evidence="18 19" key="1">
    <citation type="submission" date="2023-08" db="EMBL/GenBank/DDBJ databases">
        <title>A Necator americanus chromosomal reference genome.</title>
        <authorList>
            <person name="Ilik V."/>
            <person name="Petrzelkova K.J."/>
            <person name="Pardy F."/>
            <person name="Fuh T."/>
            <person name="Niatou-Singa F.S."/>
            <person name="Gouil Q."/>
            <person name="Baker L."/>
            <person name="Ritchie M.E."/>
            <person name="Jex A.R."/>
            <person name="Gazzola D."/>
            <person name="Li H."/>
            <person name="Toshio Fujiwara R."/>
            <person name="Zhan B."/>
            <person name="Aroian R.V."/>
            <person name="Pafco B."/>
            <person name="Schwarz E.M."/>
        </authorList>
    </citation>
    <scope>NUCLEOTIDE SEQUENCE [LARGE SCALE GENOMIC DNA]</scope>
    <source>
        <strain evidence="18 19">Aroian</strain>
        <tissue evidence="18">Whole animal</tissue>
    </source>
</reference>
<keyword evidence="11" id="KW-0628">Postsynaptic cell membrane</keyword>
<dbReference type="SUPFAM" id="SSF63712">
    <property type="entry name" value="Nicotinic receptor ligand binding domain-like"/>
    <property type="match status" value="1"/>
</dbReference>
<feature type="domain" description="Neurotransmitter-gated ion-channel transmembrane" evidence="17">
    <location>
        <begin position="254"/>
        <end position="506"/>
    </location>
</feature>
<evidence type="ECO:0000256" key="2">
    <source>
        <dbReference type="ARBA" id="ARBA00022475"/>
    </source>
</evidence>
<dbReference type="Proteomes" id="UP001303046">
    <property type="component" value="Unassembled WGS sequence"/>
</dbReference>
<dbReference type="Pfam" id="PF02931">
    <property type="entry name" value="Neur_chan_LBD"/>
    <property type="match status" value="1"/>
</dbReference>
<keyword evidence="6 15" id="KW-0406">Ion transport</keyword>
<evidence type="ECO:0000256" key="6">
    <source>
        <dbReference type="ARBA" id="ARBA00023065"/>
    </source>
</evidence>
<evidence type="ECO:0000256" key="14">
    <source>
        <dbReference type="ARBA" id="ARBA00034104"/>
    </source>
</evidence>
<feature type="transmembrane region" description="Helical" evidence="15">
    <location>
        <begin position="279"/>
        <end position="297"/>
    </location>
</feature>
<sequence length="523" mass="60369">MLLLSSLLSLARSIPLNISSELHALPFPTENVTGERRYTDEQRLLYHLLKDYEKAVRPVRNASHTVTVRLGMTMTNIFDMDERNQVLTINVWLDQEWNDELLRWNPDDFGGIQSLRIPCDLIWLPDIVLYNNADDYTAGYMRSRAMVLYTGTVFWPPPTQLRSTCKVDVSLFPFDEQKCSLKFGSWTYHGFQVDIINRSENIDLTNYVPSGEFDLVKVYQKRRVVKYTCCPEPYPDITFFIYIRRKTLYYLYNIVFPCLMMSVLTLLVFVLPPDSGEKIALGITVLLAFSVFVLAIAEKMPETSDSMPLIGIYLMVVMGMTSVSVVMTVLVLNFHHRGPFNDPVPEWARVLILERLRKLLHMKLSHTDTDSKKQKMSVCSNNMMRRLSVRVAMDDMRNEIVNEVGPDLLNGGNIVEFQSASGEPVHLDVPQTNIAVACNGVIRKRPKTDDNLQIKLLRTLQVLIRRQESEDESERMAIEWRQIAQVIDRLLFWIFLVATVIITFILLLFIPAMHRSSHEEHPE</sequence>
<evidence type="ECO:0000256" key="4">
    <source>
        <dbReference type="ARBA" id="ARBA00022989"/>
    </source>
</evidence>
<dbReference type="PRINTS" id="PR00252">
    <property type="entry name" value="NRIONCHANNEL"/>
</dbReference>
<evidence type="ECO:0000256" key="11">
    <source>
        <dbReference type="ARBA" id="ARBA00023257"/>
    </source>
</evidence>
<dbReference type="InterPro" id="IPR006201">
    <property type="entry name" value="Neur_channel"/>
</dbReference>
<evidence type="ECO:0000259" key="16">
    <source>
        <dbReference type="Pfam" id="PF02931"/>
    </source>
</evidence>
<feature type="transmembrane region" description="Helical" evidence="15">
    <location>
        <begin position="490"/>
        <end position="513"/>
    </location>
</feature>
<dbReference type="Gene3D" id="2.70.170.10">
    <property type="entry name" value="Neurotransmitter-gated ion-channel ligand-binding domain"/>
    <property type="match status" value="1"/>
</dbReference>
<dbReference type="InterPro" id="IPR036734">
    <property type="entry name" value="Neur_chan_lig-bd_sf"/>
</dbReference>
<evidence type="ECO:0000313" key="18">
    <source>
        <dbReference type="EMBL" id="KAK6732000.1"/>
    </source>
</evidence>
<keyword evidence="2" id="KW-1003">Cell membrane</keyword>
<feature type="transmembrane region" description="Helical" evidence="15">
    <location>
        <begin position="309"/>
        <end position="332"/>
    </location>
</feature>
<evidence type="ECO:0000256" key="1">
    <source>
        <dbReference type="ARBA" id="ARBA00022448"/>
    </source>
</evidence>
<dbReference type="CDD" id="cd19051">
    <property type="entry name" value="LGIC_TM_cation"/>
    <property type="match status" value="1"/>
</dbReference>
<evidence type="ECO:0000313" key="19">
    <source>
        <dbReference type="Proteomes" id="UP001303046"/>
    </source>
</evidence>
<dbReference type="InterPro" id="IPR018000">
    <property type="entry name" value="Neurotransmitter_ion_chnl_CS"/>
</dbReference>
<keyword evidence="1 15" id="KW-0813">Transport</keyword>
<feature type="domain" description="Neurotransmitter-gated ion-channel ligand-binding" evidence="16">
    <location>
        <begin position="41"/>
        <end position="247"/>
    </location>
</feature>
<proteinExistence type="inferred from homology"/>
<evidence type="ECO:0000259" key="17">
    <source>
        <dbReference type="Pfam" id="PF02932"/>
    </source>
</evidence>
<evidence type="ECO:0000256" key="15">
    <source>
        <dbReference type="RuleBase" id="RU000687"/>
    </source>
</evidence>
<keyword evidence="12" id="KW-1071">Ligand-gated ion channel</keyword>
<dbReference type="InterPro" id="IPR006029">
    <property type="entry name" value="Neurotrans-gated_channel_TM"/>
</dbReference>
<evidence type="ECO:0000256" key="8">
    <source>
        <dbReference type="ARBA" id="ARBA00023157"/>
    </source>
</evidence>
<keyword evidence="8" id="KW-1015">Disulfide bond</keyword>
<gene>
    <name evidence="18" type="primary">Necator_chrI.g4198</name>
    <name evidence="18" type="ORF">RB195_008069</name>
</gene>
<dbReference type="InterPro" id="IPR036719">
    <property type="entry name" value="Neuro-gated_channel_TM_sf"/>
</dbReference>
<protein>
    <recommendedName>
        <fullName evidence="20">Cation transporter family protein</fullName>
    </recommendedName>
</protein>
<evidence type="ECO:0000256" key="13">
    <source>
        <dbReference type="ARBA" id="ARBA00023303"/>
    </source>
</evidence>
<comment type="subcellular location">
    <subcellularLocation>
        <location evidence="14">Postsynaptic cell membrane</location>
        <topology evidence="14">Multi-pass membrane protein</topology>
    </subcellularLocation>
</comment>
<keyword evidence="5" id="KW-0770">Synapse</keyword>
<keyword evidence="3 15" id="KW-0812">Transmembrane</keyword>
<keyword evidence="13 15" id="KW-0407">Ion channel</keyword>
<accession>A0ABR1C3I4</accession>
<evidence type="ECO:0000256" key="9">
    <source>
        <dbReference type="ARBA" id="ARBA00023170"/>
    </source>
</evidence>
<evidence type="ECO:0000256" key="5">
    <source>
        <dbReference type="ARBA" id="ARBA00023018"/>
    </source>
</evidence>
<dbReference type="PROSITE" id="PS00236">
    <property type="entry name" value="NEUROTR_ION_CHANNEL"/>
    <property type="match status" value="1"/>
</dbReference>
<keyword evidence="7 15" id="KW-0472">Membrane</keyword>
<feature type="transmembrane region" description="Helical" evidence="15">
    <location>
        <begin position="249"/>
        <end position="272"/>
    </location>
</feature>
<dbReference type="Pfam" id="PF02932">
    <property type="entry name" value="Neur_chan_memb"/>
    <property type="match status" value="1"/>
</dbReference>
<dbReference type="Gene3D" id="1.20.58.390">
    <property type="entry name" value="Neurotransmitter-gated ion-channel transmembrane domain"/>
    <property type="match status" value="2"/>
</dbReference>
<dbReference type="InterPro" id="IPR002394">
    <property type="entry name" value="Nicotinic_acetylcholine_rcpt"/>
</dbReference>
<dbReference type="EMBL" id="JAVFWL010000001">
    <property type="protein sequence ID" value="KAK6732000.1"/>
    <property type="molecule type" value="Genomic_DNA"/>
</dbReference>
<dbReference type="PRINTS" id="PR00254">
    <property type="entry name" value="NICOTINICR"/>
</dbReference>
<evidence type="ECO:0000256" key="7">
    <source>
        <dbReference type="ARBA" id="ARBA00023136"/>
    </source>
</evidence>
<evidence type="ECO:0000256" key="10">
    <source>
        <dbReference type="ARBA" id="ARBA00023180"/>
    </source>
</evidence>
<dbReference type="SUPFAM" id="SSF90112">
    <property type="entry name" value="Neurotransmitter-gated ion-channel transmembrane pore"/>
    <property type="match status" value="1"/>
</dbReference>
<dbReference type="InterPro" id="IPR006202">
    <property type="entry name" value="Neur_chan_lig-bd"/>
</dbReference>
<keyword evidence="19" id="KW-1185">Reference proteome</keyword>
<keyword evidence="9" id="KW-0675">Receptor</keyword>
<evidence type="ECO:0008006" key="20">
    <source>
        <dbReference type="Google" id="ProtNLM"/>
    </source>
</evidence>
<organism evidence="18 19">
    <name type="scientific">Necator americanus</name>
    <name type="common">Human hookworm</name>
    <dbReference type="NCBI Taxonomy" id="51031"/>
    <lineage>
        <taxon>Eukaryota</taxon>
        <taxon>Metazoa</taxon>
        <taxon>Ecdysozoa</taxon>
        <taxon>Nematoda</taxon>
        <taxon>Chromadorea</taxon>
        <taxon>Rhabditida</taxon>
        <taxon>Rhabditina</taxon>
        <taxon>Rhabditomorpha</taxon>
        <taxon>Strongyloidea</taxon>
        <taxon>Ancylostomatidae</taxon>
        <taxon>Bunostominae</taxon>
        <taxon>Necator</taxon>
    </lineage>
</organism>
<comment type="similarity">
    <text evidence="15">Belongs to the ligand-gated ion channel (TC 1.A.9) family.</text>
</comment>
<dbReference type="NCBIfam" id="TIGR00860">
    <property type="entry name" value="LIC"/>
    <property type="match status" value="1"/>
</dbReference>
<evidence type="ECO:0000256" key="12">
    <source>
        <dbReference type="ARBA" id="ARBA00023286"/>
    </source>
</evidence>
<comment type="caution">
    <text evidence="18">The sequence shown here is derived from an EMBL/GenBank/DDBJ whole genome shotgun (WGS) entry which is preliminary data.</text>
</comment>
<keyword evidence="10" id="KW-0325">Glycoprotein</keyword>
<keyword evidence="4 15" id="KW-1133">Transmembrane helix</keyword>
<dbReference type="PANTHER" id="PTHR18945">
    <property type="entry name" value="NEUROTRANSMITTER GATED ION CHANNEL"/>
    <property type="match status" value="1"/>
</dbReference>
<dbReference type="InterPro" id="IPR038050">
    <property type="entry name" value="Neuro_actylchol_rec"/>
</dbReference>
<dbReference type="CDD" id="cd18997">
    <property type="entry name" value="LGIC_ECD_nAChR"/>
    <property type="match status" value="1"/>
</dbReference>
<name>A0ABR1C3I4_NECAM</name>